<protein>
    <submittedName>
        <fullName evidence="3">DUF1735 domain-containing protein</fullName>
    </submittedName>
</protein>
<dbReference type="RefSeq" id="WP_117965949.1">
    <property type="nucleotide sequence ID" value="NZ_BAABYI010000001.1"/>
</dbReference>
<feature type="domain" description="BT-3987-like N-terminal" evidence="2">
    <location>
        <begin position="29"/>
        <end position="144"/>
    </location>
</feature>
<dbReference type="Proteomes" id="UP000283680">
    <property type="component" value="Unassembled WGS sequence"/>
</dbReference>
<gene>
    <name evidence="3" type="ORF">DWY92_16080</name>
</gene>
<dbReference type="SUPFAM" id="SSF49899">
    <property type="entry name" value="Concanavalin A-like lectins/glucanases"/>
    <property type="match status" value="1"/>
</dbReference>
<sequence>MKLKSIYLVSMALLAGVFAACNDNDVENFDNQVYINSSAMTSTVLLKNTVSDTEGSFRISMARPESRDITISLKADPSLVATYNATYYDTAEALPENYYTVETPQATILAGAVISDDITVSFKNLTELDREKVYVLPVTVDQASIGVLKSSGTMYYVLKGAALINTVPDITKNLVYVTWTNPDVANNMNKLTAEALIRVSKFDKMLTSIMGIEGKFLLRIGDAGIPQNQLQVATSSGNVTDESLAIPTNEWTHIAVTYDADAKTVIVYINGKNMLETTLDCGAVNWGQTMTDEGNGFWIGHSYNRDRWLEGNISEVRIWNKVLTSAEINAKDHFYQVDPDADGLVSYWKFDEGAGTAIHDYSGNENNATAVEPLTWTAVELPAK</sequence>
<dbReference type="GO" id="GO:0004553">
    <property type="term" value="F:hydrolase activity, hydrolyzing O-glycosyl compounds"/>
    <property type="evidence" value="ECO:0007669"/>
    <property type="project" value="UniProtKB-ARBA"/>
</dbReference>
<name>A0A412B7P5_BACUN</name>
<dbReference type="EMBL" id="QRTH01000009">
    <property type="protein sequence ID" value="RGQ48771.1"/>
    <property type="molecule type" value="Genomic_DNA"/>
</dbReference>
<dbReference type="GO" id="GO:0005975">
    <property type="term" value="P:carbohydrate metabolic process"/>
    <property type="evidence" value="ECO:0007669"/>
    <property type="project" value="UniProtKB-ARBA"/>
</dbReference>
<accession>A0A412B7P5</accession>
<proteinExistence type="predicted"/>
<feature type="chain" id="PRO_5019444008" evidence="1">
    <location>
        <begin position="20"/>
        <end position="384"/>
    </location>
</feature>
<evidence type="ECO:0000313" key="4">
    <source>
        <dbReference type="Proteomes" id="UP000283680"/>
    </source>
</evidence>
<evidence type="ECO:0000259" key="2">
    <source>
        <dbReference type="Pfam" id="PF08522"/>
    </source>
</evidence>
<feature type="signal peptide" evidence="1">
    <location>
        <begin position="1"/>
        <end position="19"/>
    </location>
</feature>
<dbReference type="AlphaFoldDB" id="A0A412B7P5"/>
<evidence type="ECO:0000313" key="3">
    <source>
        <dbReference type="EMBL" id="RGQ48771.1"/>
    </source>
</evidence>
<dbReference type="Pfam" id="PF13385">
    <property type="entry name" value="Laminin_G_3"/>
    <property type="match status" value="1"/>
</dbReference>
<dbReference type="InterPro" id="IPR013320">
    <property type="entry name" value="ConA-like_dom_sf"/>
</dbReference>
<keyword evidence="1" id="KW-0732">Signal</keyword>
<dbReference type="Gene3D" id="2.60.120.200">
    <property type="match status" value="1"/>
</dbReference>
<reference evidence="3 4" key="1">
    <citation type="submission" date="2018-08" db="EMBL/GenBank/DDBJ databases">
        <title>A genome reference for cultivated species of the human gut microbiota.</title>
        <authorList>
            <person name="Zou Y."/>
            <person name="Xue W."/>
            <person name="Luo G."/>
        </authorList>
    </citation>
    <scope>NUCLEOTIDE SEQUENCE [LARGE SCALE GENOMIC DNA]</scope>
    <source>
        <strain evidence="3 4">AF28-11</strain>
    </source>
</reference>
<dbReference type="InterPro" id="IPR013728">
    <property type="entry name" value="BT_3987-like_N"/>
</dbReference>
<evidence type="ECO:0000256" key="1">
    <source>
        <dbReference type="SAM" id="SignalP"/>
    </source>
</evidence>
<dbReference type="Pfam" id="PF08522">
    <property type="entry name" value="BT_3987-like_N"/>
    <property type="match status" value="1"/>
</dbReference>
<dbReference type="PROSITE" id="PS51257">
    <property type="entry name" value="PROKAR_LIPOPROTEIN"/>
    <property type="match status" value="1"/>
</dbReference>
<comment type="caution">
    <text evidence="3">The sequence shown here is derived from an EMBL/GenBank/DDBJ whole genome shotgun (WGS) entry which is preliminary data.</text>
</comment>
<organism evidence="3 4">
    <name type="scientific">Bacteroides uniformis</name>
    <dbReference type="NCBI Taxonomy" id="820"/>
    <lineage>
        <taxon>Bacteria</taxon>
        <taxon>Pseudomonadati</taxon>
        <taxon>Bacteroidota</taxon>
        <taxon>Bacteroidia</taxon>
        <taxon>Bacteroidales</taxon>
        <taxon>Bacteroidaceae</taxon>
        <taxon>Bacteroides</taxon>
    </lineage>
</organism>
<dbReference type="Gene3D" id="2.60.40.1740">
    <property type="entry name" value="hypothetical protein (bacova_03559)"/>
    <property type="match status" value="1"/>
</dbReference>